<evidence type="ECO:0000313" key="3">
    <source>
        <dbReference type="Proteomes" id="UP001283361"/>
    </source>
</evidence>
<reference evidence="2" key="1">
    <citation type="journal article" date="2023" name="G3 (Bethesda)">
        <title>A reference genome for the long-term kleptoplast-retaining sea slug Elysia crispata morphotype clarki.</title>
        <authorList>
            <person name="Eastman K.E."/>
            <person name="Pendleton A.L."/>
            <person name="Shaikh M.A."/>
            <person name="Suttiyut T."/>
            <person name="Ogas R."/>
            <person name="Tomko P."/>
            <person name="Gavelis G."/>
            <person name="Widhalm J.R."/>
            <person name="Wisecaver J.H."/>
        </authorList>
    </citation>
    <scope>NUCLEOTIDE SEQUENCE</scope>
    <source>
        <strain evidence="2">ECLA1</strain>
    </source>
</reference>
<gene>
    <name evidence="2" type="ORF">RRG08_030663</name>
</gene>
<comment type="caution">
    <text evidence="2">The sequence shown here is derived from an EMBL/GenBank/DDBJ whole genome shotgun (WGS) entry which is preliminary data.</text>
</comment>
<keyword evidence="3" id="KW-1185">Reference proteome</keyword>
<feature type="compositionally biased region" description="Basic and acidic residues" evidence="1">
    <location>
        <begin position="16"/>
        <end position="32"/>
    </location>
</feature>
<dbReference type="Proteomes" id="UP001283361">
    <property type="component" value="Unassembled WGS sequence"/>
</dbReference>
<feature type="compositionally biased region" description="Low complexity" evidence="1">
    <location>
        <begin position="39"/>
        <end position="49"/>
    </location>
</feature>
<protein>
    <submittedName>
        <fullName evidence="2">Uncharacterized protein</fullName>
    </submittedName>
</protein>
<dbReference type="AlphaFoldDB" id="A0AAE1CZD0"/>
<proteinExistence type="predicted"/>
<evidence type="ECO:0000313" key="2">
    <source>
        <dbReference type="EMBL" id="KAK3745789.1"/>
    </source>
</evidence>
<name>A0AAE1CZD0_9GAST</name>
<feature type="region of interest" description="Disordered" evidence="1">
    <location>
        <begin position="16"/>
        <end position="49"/>
    </location>
</feature>
<sequence>MKERACKRPGNEYRAKDFSLTKEGSQRTKDLNKNSGEISSNNPQFPFSSPRQHQFLSSVIVKGLRPTCAVAERECCGVVAQLLSE</sequence>
<dbReference type="EMBL" id="JAWDGP010006193">
    <property type="protein sequence ID" value="KAK3745789.1"/>
    <property type="molecule type" value="Genomic_DNA"/>
</dbReference>
<organism evidence="2 3">
    <name type="scientific">Elysia crispata</name>
    <name type="common">lettuce slug</name>
    <dbReference type="NCBI Taxonomy" id="231223"/>
    <lineage>
        <taxon>Eukaryota</taxon>
        <taxon>Metazoa</taxon>
        <taxon>Spiralia</taxon>
        <taxon>Lophotrochozoa</taxon>
        <taxon>Mollusca</taxon>
        <taxon>Gastropoda</taxon>
        <taxon>Heterobranchia</taxon>
        <taxon>Euthyneura</taxon>
        <taxon>Panpulmonata</taxon>
        <taxon>Sacoglossa</taxon>
        <taxon>Placobranchoidea</taxon>
        <taxon>Plakobranchidae</taxon>
        <taxon>Elysia</taxon>
    </lineage>
</organism>
<accession>A0AAE1CZD0</accession>
<evidence type="ECO:0000256" key="1">
    <source>
        <dbReference type="SAM" id="MobiDB-lite"/>
    </source>
</evidence>